<keyword evidence="4" id="KW-0804">Transcription</keyword>
<dbReference type="PROSITE" id="PS50931">
    <property type="entry name" value="HTH_LYSR"/>
    <property type="match status" value="1"/>
</dbReference>
<dbReference type="GO" id="GO:0000976">
    <property type="term" value="F:transcription cis-regulatory region binding"/>
    <property type="evidence" value="ECO:0007669"/>
    <property type="project" value="TreeGrafter"/>
</dbReference>
<keyword evidence="3" id="KW-0238">DNA-binding</keyword>
<keyword evidence="5" id="KW-0812">Transmembrane</keyword>
<accession>A0A378HYM3</accession>
<dbReference type="Gene3D" id="3.40.190.10">
    <property type="entry name" value="Periplasmic binding protein-like II"/>
    <property type="match status" value="2"/>
</dbReference>
<evidence type="ECO:0000256" key="1">
    <source>
        <dbReference type="ARBA" id="ARBA00009437"/>
    </source>
</evidence>
<evidence type="ECO:0000256" key="3">
    <source>
        <dbReference type="ARBA" id="ARBA00023125"/>
    </source>
</evidence>
<feature type="transmembrane region" description="Helical" evidence="5">
    <location>
        <begin position="230"/>
        <end position="250"/>
    </location>
</feature>
<evidence type="ECO:0000256" key="5">
    <source>
        <dbReference type="SAM" id="Phobius"/>
    </source>
</evidence>
<evidence type="ECO:0000259" key="6">
    <source>
        <dbReference type="PROSITE" id="PS50931"/>
    </source>
</evidence>
<dbReference type="AlphaFoldDB" id="A0A378HYM3"/>
<keyword evidence="5" id="KW-0472">Membrane</keyword>
<organism evidence="7 8">
    <name type="scientific">Legionella beliardensis</name>
    <dbReference type="NCBI Taxonomy" id="91822"/>
    <lineage>
        <taxon>Bacteria</taxon>
        <taxon>Pseudomonadati</taxon>
        <taxon>Pseudomonadota</taxon>
        <taxon>Gammaproteobacteria</taxon>
        <taxon>Legionellales</taxon>
        <taxon>Legionellaceae</taxon>
        <taxon>Legionella</taxon>
    </lineage>
</organism>
<dbReference type="RefSeq" id="WP_115301782.1">
    <property type="nucleotide sequence ID" value="NZ_CAAAHO010000006.1"/>
</dbReference>
<dbReference type="GO" id="GO:0003700">
    <property type="term" value="F:DNA-binding transcription factor activity"/>
    <property type="evidence" value="ECO:0007669"/>
    <property type="project" value="InterPro"/>
</dbReference>
<feature type="domain" description="HTH lysR-type" evidence="6">
    <location>
        <begin position="1"/>
        <end position="59"/>
    </location>
</feature>
<dbReference type="InterPro" id="IPR005119">
    <property type="entry name" value="LysR_subst-bd"/>
</dbReference>
<evidence type="ECO:0000256" key="2">
    <source>
        <dbReference type="ARBA" id="ARBA00023015"/>
    </source>
</evidence>
<comment type="similarity">
    <text evidence="1">Belongs to the LysR transcriptional regulatory family.</text>
</comment>
<reference evidence="7 8" key="1">
    <citation type="submission" date="2018-06" db="EMBL/GenBank/DDBJ databases">
        <authorList>
            <consortium name="Pathogen Informatics"/>
            <person name="Doyle S."/>
        </authorList>
    </citation>
    <scope>NUCLEOTIDE SEQUENCE [LARGE SCALE GENOMIC DNA]</scope>
    <source>
        <strain evidence="7 8">NCTC13315</strain>
    </source>
</reference>
<dbReference type="OrthoDB" id="8557381at2"/>
<dbReference type="InterPro" id="IPR036388">
    <property type="entry name" value="WH-like_DNA-bd_sf"/>
</dbReference>
<sequence length="312" mass="35560">MKFYGSMAVFLTVYRLKSFTDAAKKLGLTQSAISIHIKNLEHYFGKTLFERTGKTIIATKDAQDLVLLVSDSYNNIDSVITNFSTYTNIAGTIKIGCANDLARYSILSKIGMCLEKQISLIVNDHINTDEKINHALLHEEIDFGITTSKTFIKDLVYIKLYEDTLSLVGTERWESYLDKTCPENTYQSLNSLRWLAYDSELSLIRPYIESVFNNSSSFINPHLLYKDLRGLLYAVAGGYGVTVLPGIIFIPQLKKEAIKIIYSPTVQPTYTAFLVYKSGRLLNKRMSFFKDIMLQNINLYETEAWKNLHKNS</sequence>
<proteinExistence type="inferred from homology"/>
<gene>
    <name evidence="7" type="primary">ampR_2</name>
    <name evidence="7" type="ORF">NCTC13315_00521</name>
</gene>
<dbReference type="InterPro" id="IPR036390">
    <property type="entry name" value="WH_DNA-bd_sf"/>
</dbReference>
<evidence type="ECO:0000313" key="8">
    <source>
        <dbReference type="Proteomes" id="UP000254968"/>
    </source>
</evidence>
<dbReference type="Gene3D" id="1.10.10.10">
    <property type="entry name" value="Winged helix-like DNA-binding domain superfamily/Winged helix DNA-binding domain"/>
    <property type="match status" value="1"/>
</dbReference>
<keyword evidence="5" id="KW-1133">Transmembrane helix</keyword>
<dbReference type="EMBL" id="UGNV01000001">
    <property type="protein sequence ID" value="STX27999.1"/>
    <property type="molecule type" value="Genomic_DNA"/>
</dbReference>
<dbReference type="PANTHER" id="PTHR30126:SF40">
    <property type="entry name" value="HTH-TYPE TRANSCRIPTIONAL REGULATOR GLTR"/>
    <property type="match status" value="1"/>
</dbReference>
<dbReference type="SUPFAM" id="SSF53850">
    <property type="entry name" value="Periplasmic binding protein-like II"/>
    <property type="match status" value="1"/>
</dbReference>
<dbReference type="PANTHER" id="PTHR30126">
    <property type="entry name" value="HTH-TYPE TRANSCRIPTIONAL REGULATOR"/>
    <property type="match status" value="1"/>
</dbReference>
<dbReference type="Pfam" id="PF03466">
    <property type="entry name" value="LysR_substrate"/>
    <property type="match status" value="1"/>
</dbReference>
<dbReference type="PRINTS" id="PR00039">
    <property type="entry name" value="HTHLYSR"/>
</dbReference>
<dbReference type="InterPro" id="IPR000847">
    <property type="entry name" value="LysR_HTH_N"/>
</dbReference>
<evidence type="ECO:0000256" key="4">
    <source>
        <dbReference type="ARBA" id="ARBA00023163"/>
    </source>
</evidence>
<dbReference type="Pfam" id="PF00126">
    <property type="entry name" value="HTH_1"/>
    <property type="match status" value="1"/>
</dbReference>
<dbReference type="Proteomes" id="UP000254968">
    <property type="component" value="Unassembled WGS sequence"/>
</dbReference>
<keyword evidence="2" id="KW-0805">Transcription regulation</keyword>
<evidence type="ECO:0000313" key="7">
    <source>
        <dbReference type="EMBL" id="STX27999.1"/>
    </source>
</evidence>
<dbReference type="SUPFAM" id="SSF46785">
    <property type="entry name" value="Winged helix' DNA-binding domain"/>
    <property type="match status" value="1"/>
</dbReference>
<name>A0A378HYM3_9GAMM</name>
<protein>
    <submittedName>
        <fullName evidence="7">LysR family transcriptional regulator</fullName>
    </submittedName>
</protein>
<dbReference type="CDD" id="cd05466">
    <property type="entry name" value="PBP2_LTTR_substrate"/>
    <property type="match status" value="1"/>
</dbReference>
<keyword evidence="8" id="KW-1185">Reference proteome</keyword>